<dbReference type="InterPro" id="IPR010982">
    <property type="entry name" value="Lambda_DNA-bd_dom_sf"/>
</dbReference>
<dbReference type="Gene3D" id="1.10.260.40">
    <property type="entry name" value="lambda repressor-like DNA-binding domains"/>
    <property type="match status" value="1"/>
</dbReference>
<dbReference type="CDD" id="cd00093">
    <property type="entry name" value="HTH_XRE"/>
    <property type="match status" value="1"/>
</dbReference>
<evidence type="ECO:0000259" key="1">
    <source>
        <dbReference type="PROSITE" id="PS50943"/>
    </source>
</evidence>
<dbReference type="Gene3D" id="3.30.450.180">
    <property type="match status" value="1"/>
</dbReference>
<feature type="domain" description="HTH cro/C1-type" evidence="1">
    <location>
        <begin position="98"/>
        <end position="149"/>
    </location>
</feature>
<sequence length="360" mass="39346">MGDRVLEFGLGVLRARRFFSSAMAYLLRGWDHVFQESRRPGPVGGPAEAGNDRACFRIHPGPTVGVVDNRDDIREFLASRRARITPDQAGLPDFGGSRRVAGLRRAEVAMLAGVSPDYYIRLERGNLSGVSDHVLDAVCRALRLDEAERSHLFDLARTANTGPRAHRRAAKQRQQVRPGTRHLLDAMTEAPAFVRNGRLDILAANRLGEALFSLAFDTAARPANLARFCFLDPRAGEFHPGWDDAADTTVALLRTEAGRDPYDRALTDLVGELVTRSDDFRVRWGAHDVRLHHTGVKRFQHPVVGRIDLGFEAMPMPADPGLTLTAYSAGPGTPASDALRLLASWAATTHQPEAAPGTGV</sequence>
<dbReference type="InterPro" id="IPR041413">
    <property type="entry name" value="MLTR_LBD"/>
</dbReference>
<dbReference type="Proteomes" id="UP000198688">
    <property type="component" value="Chromosome I"/>
</dbReference>
<dbReference type="InterPro" id="IPR001387">
    <property type="entry name" value="Cro/C1-type_HTH"/>
</dbReference>
<dbReference type="Pfam" id="PF13560">
    <property type="entry name" value="HTH_31"/>
    <property type="match status" value="1"/>
</dbReference>
<dbReference type="AlphaFoldDB" id="A0A1H1X8X5"/>
<dbReference type="SUPFAM" id="SSF47413">
    <property type="entry name" value="lambda repressor-like DNA-binding domains"/>
    <property type="match status" value="1"/>
</dbReference>
<protein>
    <submittedName>
        <fullName evidence="2">Transcriptional regulator, contains XRE-family HTH domain</fullName>
    </submittedName>
</protein>
<evidence type="ECO:0000313" key="2">
    <source>
        <dbReference type="EMBL" id="SDT05753.1"/>
    </source>
</evidence>
<dbReference type="SMART" id="SM00530">
    <property type="entry name" value="HTH_XRE"/>
    <property type="match status" value="1"/>
</dbReference>
<organism evidence="2 3">
    <name type="scientific">Actinoplanes derwentensis</name>
    <dbReference type="NCBI Taxonomy" id="113562"/>
    <lineage>
        <taxon>Bacteria</taxon>
        <taxon>Bacillati</taxon>
        <taxon>Actinomycetota</taxon>
        <taxon>Actinomycetes</taxon>
        <taxon>Micromonosporales</taxon>
        <taxon>Micromonosporaceae</taxon>
        <taxon>Actinoplanes</taxon>
    </lineage>
</organism>
<dbReference type="PANTHER" id="PTHR35010">
    <property type="entry name" value="BLL4672 PROTEIN-RELATED"/>
    <property type="match status" value="1"/>
</dbReference>
<gene>
    <name evidence="2" type="ORF">SAMN04489716_2385</name>
</gene>
<dbReference type="GO" id="GO:0003677">
    <property type="term" value="F:DNA binding"/>
    <property type="evidence" value="ECO:0007669"/>
    <property type="project" value="InterPro"/>
</dbReference>
<name>A0A1H1X8X5_9ACTN</name>
<accession>A0A1H1X8X5</accession>
<dbReference type="PANTHER" id="PTHR35010:SF2">
    <property type="entry name" value="BLL4672 PROTEIN"/>
    <property type="match status" value="1"/>
</dbReference>
<dbReference type="Pfam" id="PF17765">
    <property type="entry name" value="MLTR_LBD"/>
    <property type="match status" value="1"/>
</dbReference>
<dbReference type="PROSITE" id="PS50943">
    <property type="entry name" value="HTH_CROC1"/>
    <property type="match status" value="1"/>
</dbReference>
<reference evidence="2 3" key="1">
    <citation type="submission" date="2016-10" db="EMBL/GenBank/DDBJ databases">
        <authorList>
            <person name="de Groot N.N."/>
        </authorList>
    </citation>
    <scope>NUCLEOTIDE SEQUENCE [LARGE SCALE GENOMIC DNA]</scope>
    <source>
        <strain evidence="2 3">DSM 43941</strain>
    </source>
</reference>
<dbReference type="EMBL" id="LT629758">
    <property type="protein sequence ID" value="SDT05753.1"/>
    <property type="molecule type" value="Genomic_DNA"/>
</dbReference>
<proteinExistence type="predicted"/>
<keyword evidence="3" id="KW-1185">Reference proteome</keyword>
<evidence type="ECO:0000313" key="3">
    <source>
        <dbReference type="Proteomes" id="UP000198688"/>
    </source>
</evidence>
<dbReference type="STRING" id="113562.SAMN04489716_2385"/>